<feature type="compositionally biased region" description="Low complexity" evidence="1">
    <location>
        <begin position="155"/>
        <end position="165"/>
    </location>
</feature>
<keyword evidence="2" id="KW-1133">Transmembrane helix</keyword>
<comment type="caution">
    <text evidence="4">The sequence shown here is derived from an EMBL/GenBank/DDBJ whole genome shotgun (WGS) entry which is preliminary data.</text>
</comment>
<feature type="transmembrane region" description="Helical" evidence="2">
    <location>
        <begin position="56"/>
        <end position="83"/>
    </location>
</feature>
<feature type="domain" description="Glycine zipper" evidence="3">
    <location>
        <begin position="46"/>
        <end position="90"/>
    </location>
</feature>
<dbReference type="EMBL" id="JAHOPB010000001">
    <property type="protein sequence ID" value="MBU8875094.1"/>
    <property type="molecule type" value="Genomic_DNA"/>
</dbReference>
<evidence type="ECO:0000313" key="5">
    <source>
        <dbReference type="Proteomes" id="UP000727907"/>
    </source>
</evidence>
<sequence length="183" mass="18169">MTALTAATAFPSARKVALRVVGVIAALGLAAACTNDRGQPTNQTTGTVMGAALGGVVGGLAFGSVGGAVGGALVGGLAGNLVGRALDDQERRRLAEATQYAFVADNNVPTTYTVEPTKTSSSSSTQAPPTVVSAKPVAPASSRADGSTCRPIELTATKNGQTTTETTTFCKSAGSQELKPVSV</sequence>
<accession>A0ABS6IKH2</accession>
<dbReference type="InterPro" id="IPR039567">
    <property type="entry name" value="Gly-zipper"/>
</dbReference>
<name>A0ABS6IKH2_9HYPH</name>
<feature type="region of interest" description="Disordered" evidence="1">
    <location>
        <begin position="114"/>
        <end position="165"/>
    </location>
</feature>
<evidence type="ECO:0000313" key="4">
    <source>
        <dbReference type="EMBL" id="MBU8875094.1"/>
    </source>
</evidence>
<gene>
    <name evidence="4" type="ORF">KQ910_15070</name>
</gene>
<protein>
    <recommendedName>
        <fullName evidence="3">Glycine zipper domain-containing protein</fullName>
    </recommendedName>
</protein>
<evidence type="ECO:0000256" key="2">
    <source>
        <dbReference type="SAM" id="Phobius"/>
    </source>
</evidence>
<proteinExistence type="predicted"/>
<evidence type="ECO:0000256" key="1">
    <source>
        <dbReference type="SAM" id="MobiDB-lite"/>
    </source>
</evidence>
<organism evidence="4 5">
    <name type="scientific">Reyranella humidisoli</name>
    <dbReference type="NCBI Taxonomy" id="2849149"/>
    <lineage>
        <taxon>Bacteria</taxon>
        <taxon>Pseudomonadati</taxon>
        <taxon>Pseudomonadota</taxon>
        <taxon>Alphaproteobacteria</taxon>
        <taxon>Hyphomicrobiales</taxon>
        <taxon>Reyranellaceae</taxon>
        <taxon>Reyranella</taxon>
    </lineage>
</organism>
<dbReference type="RefSeq" id="WP_216961769.1">
    <property type="nucleotide sequence ID" value="NZ_JAHOPB010000001.1"/>
</dbReference>
<keyword evidence="2" id="KW-0812">Transmembrane</keyword>
<evidence type="ECO:0000259" key="3">
    <source>
        <dbReference type="Pfam" id="PF13488"/>
    </source>
</evidence>
<reference evidence="4 5" key="1">
    <citation type="submission" date="2021-06" db="EMBL/GenBank/DDBJ databases">
        <authorList>
            <person name="Lee D.H."/>
        </authorList>
    </citation>
    <scope>NUCLEOTIDE SEQUENCE [LARGE SCALE GENOMIC DNA]</scope>
    <source>
        <strain evidence="4 5">MMS21-HV4-11</strain>
    </source>
</reference>
<keyword evidence="5" id="KW-1185">Reference proteome</keyword>
<keyword evidence="2" id="KW-0472">Membrane</keyword>
<dbReference type="Pfam" id="PF13488">
    <property type="entry name" value="Gly-zipper_Omp"/>
    <property type="match status" value="1"/>
</dbReference>
<feature type="compositionally biased region" description="Low complexity" evidence="1">
    <location>
        <begin position="114"/>
        <end position="133"/>
    </location>
</feature>
<dbReference type="Proteomes" id="UP000727907">
    <property type="component" value="Unassembled WGS sequence"/>
</dbReference>